<evidence type="ECO:0000256" key="1">
    <source>
        <dbReference type="ARBA" id="ARBA00006138"/>
    </source>
</evidence>
<comment type="caution">
    <text evidence="7">The sequence shown here is derived from an EMBL/GenBank/DDBJ whole genome shotgun (WGS) entry which is preliminary data.</text>
</comment>
<dbReference type="Gene3D" id="3.30.70.1180">
    <property type="entry name" value="Vacuolar atp synthase subunit c, domain 1"/>
    <property type="match status" value="1"/>
</dbReference>
<dbReference type="GO" id="GO:0046961">
    <property type="term" value="F:proton-transporting ATPase activity, rotational mechanism"/>
    <property type="evidence" value="ECO:0007669"/>
    <property type="project" value="InterPro"/>
</dbReference>
<keyword evidence="3 6" id="KW-0375">Hydrogen ion transport</keyword>
<evidence type="ECO:0000256" key="3">
    <source>
        <dbReference type="ARBA" id="ARBA00022781"/>
    </source>
</evidence>
<dbReference type="Proteomes" id="UP000307173">
    <property type="component" value="Unassembled WGS sequence"/>
</dbReference>
<dbReference type="PANTHER" id="PTHR10137:SF0">
    <property type="entry name" value="V-TYPE PROTON ATPASE SUBUNIT C"/>
    <property type="match status" value="1"/>
</dbReference>
<dbReference type="SUPFAM" id="SSF118203">
    <property type="entry name" value="Vacuolar ATP synthase subunit C"/>
    <property type="match status" value="1"/>
</dbReference>
<evidence type="ECO:0000313" key="8">
    <source>
        <dbReference type="Proteomes" id="UP000307173"/>
    </source>
</evidence>
<comment type="similarity">
    <text evidence="1 6">Belongs to the V-ATPase C subunit family.</text>
</comment>
<organism evidence="7 8">
    <name type="scientific">Pichia inconspicua</name>
    <dbReference type="NCBI Taxonomy" id="52247"/>
    <lineage>
        <taxon>Eukaryota</taxon>
        <taxon>Fungi</taxon>
        <taxon>Dikarya</taxon>
        <taxon>Ascomycota</taxon>
        <taxon>Saccharomycotina</taxon>
        <taxon>Pichiomycetes</taxon>
        <taxon>Pichiales</taxon>
        <taxon>Pichiaceae</taxon>
        <taxon>Pichia</taxon>
    </lineage>
</organism>
<evidence type="ECO:0000256" key="6">
    <source>
        <dbReference type="RuleBase" id="RU364010"/>
    </source>
</evidence>
<keyword evidence="4 6" id="KW-0406">Ion transport</keyword>
<comment type="function">
    <text evidence="6">Subunit of the V1 complex of vacuolar(H+)-ATPase (V-ATPase), a multisubunit enzyme composed of a peripheral complex (V1) that hydrolyzes ATP and a membrane integral complex (V0) that translocates protons. V-ATPase is responsible for acidifying and maintaining the pH of intracellular compartments and in some cell types, is targeted to the plasma membrane, where it is responsible for acidifying the extracellular environment. Subunit C is necessary for the assembly of the catalytic sector of the enzyme and is likely to have a specific function in its catalytic activity.</text>
</comment>
<dbReference type="AlphaFoldDB" id="A0A4T0WVD5"/>
<evidence type="ECO:0000313" key="7">
    <source>
        <dbReference type="EMBL" id="TID14811.1"/>
    </source>
</evidence>
<protein>
    <recommendedName>
        <fullName evidence="6">V-type proton ATPase subunit C</fullName>
    </recommendedName>
</protein>
<comment type="function">
    <text evidence="5">Subunit of the V1 complex of vacuolar(H+)-ATPase (V-ATPase), a multisubunit enzyme composed of a peripheral complex (V1) that hydrolyzes ATP and a membrane integral complex (V0) that translocates protons. V-ATPase is responsible for acidifying and maintaining the pH of intracellular compartments. Subunit C is necessary for the assembly of the catalytic sector of the enzyme and is likely to have a specific function in its catalytic activity. Reversibly leaves the enzyme after glucose depletion, causing the catalytic subcomplex V1 to detach from the V0 section.</text>
</comment>
<dbReference type="Gene3D" id="3.30.70.100">
    <property type="match status" value="1"/>
</dbReference>
<dbReference type="GO" id="GO:0000221">
    <property type="term" value="C:vacuolar proton-transporting V-type ATPase, V1 domain"/>
    <property type="evidence" value="ECO:0007669"/>
    <property type="project" value="TreeGrafter"/>
</dbReference>
<dbReference type="InterPro" id="IPR004907">
    <property type="entry name" value="ATPase_V1-cplx_csu"/>
</dbReference>
<dbReference type="STRING" id="52247.A0A4T0WVD5"/>
<reference evidence="7 8" key="1">
    <citation type="journal article" date="2019" name="Front. Genet.">
        <title>Whole-Genome Sequencing of the Opportunistic Yeast Pathogen Candida inconspicua Uncovers Its Hybrid Origin.</title>
        <authorList>
            <person name="Mixao V."/>
            <person name="Hansen A.P."/>
            <person name="Saus E."/>
            <person name="Boekhout T."/>
            <person name="Lass-Florl C."/>
            <person name="Gabaldon T."/>
        </authorList>
    </citation>
    <scope>NUCLEOTIDE SEQUENCE [LARGE SCALE GENOMIC DNA]</scope>
    <source>
        <strain evidence="7 8">CBS 180</strain>
    </source>
</reference>
<name>A0A4T0WVD5_9ASCO</name>
<keyword evidence="2 6" id="KW-0813">Transport</keyword>
<comment type="subunit">
    <text evidence="6">V-ATPase is a heteromultimeric enzyme composed of a peripheral catalytic V1 complex (components A to H) attached to an integral membrane V0 proton pore complex.</text>
</comment>
<keyword evidence="8" id="KW-1185">Reference proteome</keyword>
<evidence type="ECO:0000256" key="4">
    <source>
        <dbReference type="ARBA" id="ARBA00023065"/>
    </source>
</evidence>
<dbReference type="OrthoDB" id="6605928at2759"/>
<sequence>MPHSYLLVSLPASVGAIDETQSWIETNVAAGSVEVTNLKFPDFKIGTLDSLVQQSEELSKLDSQLHSSVSKVIDIYASLTNTPLNSVSSKLKIENTNIDNYLQHFQWNKSRFRIDRSIDDLIKSISNEGLQLDADLRAQFQNYNNIKSNLLSIQRKQNGDLSVKSLHDIVKRDDFVLDSDHLKTVLIAVPVSSINEFLSSYETLAPFVVPRSANLIAQDAEYALYGVTLFKKYEQEFLVNAREHKWTPRDFTFDDSLIAKLRSEFALVQKDEINLRNDIIRLAREAYAEITGCWIHILFLRAFVESVLRYGLPPLFHCFIVKPIDVKNLTKAKSDILARYSYLGGNAFSKDSKGKPIRDSSLHEYAALVDTDYEPFVIYNVEIL</sequence>
<dbReference type="InterPro" id="IPR036132">
    <property type="entry name" value="Vac_ATP_synth_c_sf"/>
</dbReference>
<evidence type="ECO:0000256" key="5">
    <source>
        <dbReference type="ARBA" id="ARBA00053565"/>
    </source>
</evidence>
<dbReference type="Gene3D" id="1.20.1460.10">
    <property type="entry name" value="subunit c (vma5p) of the yeast v-atpase, domain 2"/>
    <property type="match status" value="1"/>
</dbReference>
<dbReference type="PANTHER" id="PTHR10137">
    <property type="entry name" value="V-TYPE PROTON ATPASE SUBUNIT C"/>
    <property type="match status" value="1"/>
</dbReference>
<dbReference type="FunFam" id="3.30.70.100:FF:000002">
    <property type="entry name" value="V-type proton ATPase subunit C"/>
    <property type="match status" value="1"/>
</dbReference>
<dbReference type="Pfam" id="PF03223">
    <property type="entry name" value="V-ATPase_C"/>
    <property type="match status" value="1"/>
</dbReference>
<evidence type="ECO:0000256" key="2">
    <source>
        <dbReference type="ARBA" id="ARBA00022448"/>
    </source>
</evidence>
<proteinExistence type="inferred from homology"/>
<dbReference type="EMBL" id="SELW01000657">
    <property type="protein sequence ID" value="TID14811.1"/>
    <property type="molecule type" value="Genomic_DNA"/>
</dbReference>
<gene>
    <name evidence="7" type="ORF">CANINC_004482</name>
</gene>
<accession>A0A4T0WVD5</accession>
<dbReference type="CDD" id="cd14785">
    <property type="entry name" value="V-ATPase_C"/>
    <property type="match status" value="1"/>
</dbReference>